<evidence type="ECO:0000256" key="5">
    <source>
        <dbReference type="SAM" id="MobiDB-lite"/>
    </source>
</evidence>
<keyword evidence="4" id="KW-0045">Antibiotic biosynthesis</keyword>
<dbReference type="RefSeq" id="WP_377256500.1">
    <property type="nucleotide sequence ID" value="NZ_JBHLUH010000060.1"/>
</dbReference>
<dbReference type="InterPro" id="IPR045851">
    <property type="entry name" value="AMP-bd_C_sf"/>
</dbReference>
<keyword evidence="2" id="KW-0596">Phosphopantetheine</keyword>
<reference evidence="7 8" key="1">
    <citation type="submission" date="2024-09" db="EMBL/GenBank/DDBJ databases">
        <authorList>
            <person name="Sun Q."/>
            <person name="Mori K."/>
        </authorList>
    </citation>
    <scope>NUCLEOTIDE SEQUENCE [LARGE SCALE GENOMIC DNA]</scope>
    <source>
        <strain evidence="7 8">TBRC 3947</strain>
    </source>
</reference>
<keyword evidence="3" id="KW-0597">Phosphoprotein</keyword>
<accession>A0ABV6MAU6</accession>
<dbReference type="Pfam" id="PF13193">
    <property type="entry name" value="AMP-binding_C"/>
    <property type="match status" value="1"/>
</dbReference>
<dbReference type="Gene3D" id="3.30.300.30">
    <property type="match status" value="1"/>
</dbReference>
<comment type="caution">
    <text evidence="7">The sequence shown here is derived from an EMBL/GenBank/DDBJ whole genome shotgun (WGS) entry which is preliminary data.</text>
</comment>
<dbReference type="InterPro" id="IPR036736">
    <property type="entry name" value="ACP-like_sf"/>
</dbReference>
<dbReference type="Gene3D" id="1.10.1200.10">
    <property type="entry name" value="ACP-like"/>
    <property type="match status" value="1"/>
</dbReference>
<evidence type="ECO:0000259" key="6">
    <source>
        <dbReference type="PROSITE" id="PS50075"/>
    </source>
</evidence>
<protein>
    <submittedName>
        <fullName evidence="7">Condensation domain-containing protein</fullName>
    </submittedName>
</protein>
<dbReference type="Pfam" id="PF00668">
    <property type="entry name" value="Condensation"/>
    <property type="match status" value="1"/>
</dbReference>
<sequence>LDTEAIDTQPTTPPPTNTTGHDLAYTIYTSGSTGTPKGVMIEHAAAAEAIAGAHARVTAAWRGADAAPGVWLSGRAVIDGSSEWELWAPLLAGDRLVLAAPETLRDPRKVWTLVRAENVTVLCQTPGSFRALVRARRPDAATSSLRAVVLGGDPLWPAQLRPRAGAGLDPSLRLVATYPIAEAFGPAMAWSSTLGEVSGSGPLPLGEPLPGRTVRILDGAGTGVPVGVAGEICVGGSALARGYVGDPAAARPFETDPVTGERLFRTGDRARRHLDGRVEYLGRVVEQVRVRGFRAELVEVAAVLAAHPMVGEAVVVPFGDGQSPRLAGYVVPAEGRVPPNQELLEFVAERLPAYLVPSALTVIGAMPLTSSGKVDRRALPVPDVSAARSGAEFVGPRSDVERALVLVWQEVLGVDRVGVEDNFFELGGDSILSIQVVSRARAVGLGLTSKDLFVRQTIAGLAQGLSFTDQSPAAVDDPVVGEAELTPIQEWFFETFERDPSYYNMSVLLHLASDADVEAVAMAVAALVEHHDGLRTRFRRDGGRWRASYAPAEPVFEVIDLAGVPEGERRARMQQVGRQAQAGLDLGDGPLVRAVLFTGGGDPALFLVVHHLVVDGVSWRVLLSDLVEAYGQVADGKPVTLPAKTSSFQAWAGRLAAHVADGGLDGEVEYWSRVGDWPAALPVDASGANLASNTAEVVSQLNREDTDDLLRQVPAVYRTQINDVLISALGRVLGRWADRPKVLVGMEGHGREEIFDDLDVTRTVGWFTTHFPLALEIPGEALADQLGADEWRALIRSVRAQLRRVPGRGLGYGALRYLSTPDGPGRALAGHQQPQIIFNYLGQWDTGEPEQQQLVRGRETGLAPDHNTEDARPYLIDVAGSVEDGQLSFIWVYNTEIHHQDTIQYLASELTRALQQIVEHCREPLA</sequence>
<keyword evidence="8" id="KW-1185">Reference proteome</keyword>
<dbReference type="InterPro" id="IPR000873">
    <property type="entry name" value="AMP-dep_synth/lig_dom"/>
</dbReference>
<dbReference type="InterPro" id="IPR006162">
    <property type="entry name" value="Ppantetheine_attach_site"/>
</dbReference>
<dbReference type="PANTHER" id="PTHR45398:SF1">
    <property type="entry name" value="ENZYME, PUTATIVE (JCVI)-RELATED"/>
    <property type="match status" value="1"/>
</dbReference>
<dbReference type="NCBIfam" id="TIGR01720">
    <property type="entry name" value="NRPS-para261"/>
    <property type="match status" value="1"/>
</dbReference>
<name>A0ABV6MAU6_9ACTN</name>
<dbReference type="Pfam" id="PF00550">
    <property type="entry name" value="PP-binding"/>
    <property type="match status" value="1"/>
</dbReference>
<evidence type="ECO:0000256" key="1">
    <source>
        <dbReference type="ARBA" id="ARBA00001957"/>
    </source>
</evidence>
<dbReference type="Gene3D" id="3.30.559.10">
    <property type="entry name" value="Chloramphenicol acetyltransferase-like domain"/>
    <property type="match status" value="1"/>
</dbReference>
<evidence type="ECO:0000313" key="7">
    <source>
        <dbReference type="EMBL" id="MFC0531679.1"/>
    </source>
</evidence>
<dbReference type="InterPro" id="IPR001242">
    <property type="entry name" value="Condensation_dom"/>
</dbReference>
<dbReference type="InterPro" id="IPR025110">
    <property type="entry name" value="AMP-bd_C"/>
</dbReference>
<dbReference type="PROSITE" id="PS50075">
    <property type="entry name" value="CARRIER"/>
    <property type="match status" value="1"/>
</dbReference>
<gene>
    <name evidence="7" type="ORF">ACFFIA_28935</name>
</gene>
<dbReference type="EMBL" id="JBHLUH010000060">
    <property type="protein sequence ID" value="MFC0531679.1"/>
    <property type="molecule type" value="Genomic_DNA"/>
</dbReference>
<dbReference type="Gene3D" id="3.40.50.12780">
    <property type="entry name" value="N-terminal domain of ligase-like"/>
    <property type="match status" value="1"/>
</dbReference>
<dbReference type="Proteomes" id="UP001589867">
    <property type="component" value="Unassembled WGS sequence"/>
</dbReference>
<comment type="cofactor">
    <cofactor evidence="1">
        <name>pantetheine 4'-phosphate</name>
        <dbReference type="ChEBI" id="CHEBI:47942"/>
    </cofactor>
</comment>
<dbReference type="InterPro" id="IPR009081">
    <property type="entry name" value="PP-bd_ACP"/>
</dbReference>
<dbReference type="Pfam" id="PF00501">
    <property type="entry name" value="AMP-binding"/>
    <property type="match status" value="1"/>
</dbReference>
<dbReference type="InterPro" id="IPR042099">
    <property type="entry name" value="ANL_N_sf"/>
</dbReference>
<evidence type="ECO:0000256" key="3">
    <source>
        <dbReference type="ARBA" id="ARBA00022553"/>
    </source>
</evidence>
<proteinExistence type="predicted"/>
<evidence type="ECO:0000256" key="4">
    <source>
        <dbReference type="ARBA" id="ARBA00023194"/>
    </source>
</evidence>
<dbReference type="CDD" id="cd19534">
    <property type="entry name" value="E_NRPS"/>
    <property type="match status" value="1"/>
</dbReference>
<feature type="domain" description="Carrier" evidence="6">
    <location>
        <begin position="395"/>
        <end position="469"/>
    </location>
</feature>
<dbReference type="PROSITE" id="PS00012">
    <property type="entry name" value="PHOSPHOPANTETHEINE"/>
    <property type="match status" value="1"/>
</dbReference>
<dbReference type="Gene3D" id="3.30.559.30">
    <property type="entry name" value="Nonribosomal peptide synthetase, condensation domain"/>
    <property type="match status" value="1"/>
</dbReference>
<evidence type="ECO:0000313" key="8">
    <source>
        <dbReference type="Proteomes" id="UP001589867"/>
    </source>
</evidence>
<dbReference type="SUPFAM" id="SSF52777">
    <property type="entry name" value="CoA-dependent acyltransferases"/>
    <property type="match status" value="2"/>
</dbReference>
<feature type="non-terminal residue" evidence="7">
    <location>
        <position position="1"/>
    </location>
</feature>
<organism evidence="7 8">
    <name type="scientific">Phytohabitans kaempferiae</name>
    <dbReference type="NCBI Taxonomy" id="1620943"/>
    <lineage>
        <taxon>Bacteria</taxon>
        <taxon>Bacillati</taxon>
        <taxon>Actinomycetota</taxon>
        <taxon>Actinomycetes</taxon>
        <taxon>Micromonosporales</taxon>
        <taxon>Micromonosporaceae</taxon>
    </lineage>
</organism>
<dbReference type="InterPro" id="IPR023213">
    <property type="entry name" value="CAT-like_dom_sf"/>
</dbReference>
<feature type="region of interest" description="Disordered" evidence="5">
    <location>
        <begin position="1"/>
        <end position="23"/>
    </location>
</feature>
<dbReference type="InterPro" id="IPR010060">
    <property type="entry name" value="NRPS_synth"/>
</dbReference>
<dbReference type="SUPFAM" id="SSF56801">
    <property type="entry name" value="Acetyl-CoA synthetase-like"/>
    <property type="match status" value="1"/>
</dbReference>
<evidence type="ECO:0000256" key="2">
    <source>
        <dbReference type="ARBA" id="ARBA00022450"/>
    </source>
</evidence>
<dbReference type="SUPFAM" id="SSF47336">
    <property type="entry name" value="ACP-like"/>
    <property type="match status" value="1"/>
</dbReference>
<dbReference type="PANTHER" id="PTHR45398">
    <property type="match status" value="1"/>
</dbReference>